<keyword evidence="1" id="KW-1133">Transmembrane helix</keyword>
<protein>
    <submittedName>
        <fullName evidence="2">Uncharacterized protein</fullName>
    </submittedName>
</protein>
<evidence type="ECO:0000256" key="1">
    <source>
        <dbReference type="SAM" id="Phobius"/>
    </source>
</evidence>
<proteinExistence type="predicted"/>
<organism evidence="2 3">
    <name type="scientific">Mycobacterium kyorinense</name>
    <dbReference type="NCBI Taxonomy" id="487514"/>
    <lineage>
        <taxon>Bacteria</taxon>
        <taxon>Bacillati</taxon>
        <taxon>Actinomycetota</taxon>
        <taxon>Actinomycetes</taxon>
        <taxon>Mycobacteriales</taxon>
        <taxon>Mycobacteriaceae</taxon>
        <taxon>Mycobacterium</taxon>
    </lineage>
</organism>
<gene>
    <name evidence="2" type="ORF">A5707_16145</name>
</gene>
<feature type="transmembrane region" description="Helical" evidence="1">
    <location>
        <begin position="18"/>
        <end position="39"/>
    </location>
</feature>
<comment type="caution">
    <text evidence="2">The sequence shown here is derived from an EMBL/GenBank/DDBJ whole genome shotgun (WGS) entry which is preliminary data.</text>
</comment>
<evidence type="ECO:0000313" key="2">
    <source>
        <dbReference type="EMBL" id="OBI49750.1"/>
    </source>
</evidence>
<evidence type="ECO:0000313" key="3">
    <source>
        <dbReference type="Proteomes" id="UP000093592"/>
    </source>
</evidence>
<reference evidence="3" key="1">
    <citation type="submission" date="2016-06" db="EMBL/GenBank/DDBJ databases">
        <authorList>
            <person name="Sutton G."/>
            <person name="Brinkac L."/>
            <person name="Sanka R."/>
            <person name="Adams M."/>
            <person name="Lau E."/>
            <person name="Sam S."/>
            <person name="Sreng N."/>
            <person name="Him V."/>
            <person name="Kerleguer A."/>
            <person name="Cheng S."/>
        </authorList>
    </citation>
    <scope>NUCLEOTIDE SEQUENCE [LARGE SCALE GENOMIC DNA]</scope>
    <source>
        <strain evidence="3">E861</strain>
    </source>
</reference>
<dbReference type="EMBL" id="LZKJ01000059">
    <property type="protein sequence ID" value="OBI49750.1"/>
    <property type="molecule type" value="Genomic_DNA"/>
</dbReference>
<accession>A0A1A2ZHN0</accession>
<keyword evidence="1" id="KW-0472">Membrane</keyword>
<keyword evidence="1" id="KW-0812">Transmembrane</keyword>
<dbReference type="AlphaFoldDB" id="A0A1A2ZHN0"/>
<name>A0A1A2ZHN0_9MYCO</name>
<dbReference type="Proteomes" id="UP000093592">
    <property type="component" value="Unassembled WGS sequence"/>
</dbReference>
<sequence>MATASLHSASRYHRDQQIATAGSVVFLIVVVAVSTWMLYRWTTGQPVSTESAAIPLSSTSAPSVRKTMGAWLAESERSINDLVAARNNIAAAAAEHDIAGTGAACQNAVGAVANLHRQLPSPEPVLTNALQRAAVNYDLGLPYCISATQSHDGPDLARAASYISQGDAAMRTAFHILGQDSGTAPRNLRMLIV</sequence>